<dbReference type="Proteomes" id="UP001138997">
    <property type="component" value="Unassembled WGS sequence"/>
</dbReference>
<keyword evidence="1" id="KW-0812">Transmembrane</keyword>
<evidence type="ECO:0000313" key="2">
    <source>
        <dbReference type="EMBL" id="MCD5309738.1"/>
    </source>
</evidence>
<comment type="caution">
    <text evidence="2">The sequence shown here is derived from an EMBL/GenBank/DDBJ whole genome shotgun (WGS) entry which is preliminary data.</text>
</comment>
<dbReference type="RefSeq" id="WP_231438657.1">
    <property type="nucleotide sequence ID" value="NZ_JAJOMB010000001.1"/>
</dbReference>
<keyword evidence="3" id="KW-1185">Reference proteome</keyword>
<accession>A0A9X1NB07</accession>
<organism evidence="2 3">
    <name type="scientific">Kineosporia babensis</name>
    <dbReference type="NCBI Taxonomy" id="499548"/>
    <lineage>
        <taxon>Bacteria</taxon>
        <taxon>Bacillati</taxon>
        <taxon>Actinomycetota</taxon>
        <taxon>Actinomycetes</taxon>
        <taxon>Kineosporiales</taxon>
        <taxon>Kineosporiaceae</taxon>
        <taxon>Kineosporia</taxon>
    </lineage>
</organism>
<proteinExistence type="predicted"/>
<gene>
    <name evidence="2" type="ORF">LR394_02435</name>
</gene>
<evidence type="ECO:0000256" key="1">
    <source>
        <dbReference type="SAM" id="Phobius"/>
    </source>
</evidence>
<reference evidence="2" key="1">
    <citation type="submission" date="2021-11" db="EMBL/GenBank/DDBJ databases">
        <title>Streptomyces corallinus and Kineosporia corallina sp. nov., two new coral-derived marine actinobacteria.</title>
        <authorList>
            <person name="Buangrab K."/>
            <person name="Sutthacheep M."/>
            <person name="Yeemin T."/>
            <person name="Harunari E."/>
            <person name="Igarashi Y."/>
            <person name="Sripreechasak P."/>
            <person name="Kanchanasin P."/>
            <person name="Tanasupawat S."/>
            <person name="Phongsopitanun W."/>
        </authorList>
    </citation>
    <scope>NUCLEOTIDE SEQUENCE</scope>
    <source>
        <strain evidence="2">JCM 31032</strain>
    </source>
</reference>
<evidence type="ECO:0000313" key="3">
    <source>
        <dbReference type="Proteomes" id="UP001138997"/>
    </source>
</evidence>
<feature type="transmembrane region" description="Helical" evidence="1">
    <location>
        <begin position="38"/>
        <end position="55"/>
    </location>
</feature>
<dbReference type="EMBL" id="JAJOMB010000001">
    <property type="protein sequence ID" value="MCD5309738.1"/>
    <property type="molecule type" value="Genomic_DNA"/>
</dbReference>
<protein>
    <submittedName>
        <fullName evidence="2">Uncharacterized protein</fullName>
    </submittedName>
</protein>
<feature type="transmembrane region" description="Helical" evidence="1">
    <location>
        <begin position="7"/>
        <end position="26"/>
    </location>
</feature>
<keyword evidence="1" id="KW-1133">Transmembrane helix</keyword>
<keyword evidence="1" id="KW-0472">Membrane</keyword>
<feature type="transmembrane region" description="Helical" evidence="1">
    <location>
        <begin position="67"/>
        <end position="90"/>
    </location>
</feature>
<dbReference type="AlphaFoldDB" id="A0A9X1NB07"/>
<feature type="transmembrane region" description="Helical" evidence="1">
    <location>
        <begin position="102"/>
        <end position="120"/>
    </location>
</feature>
<name>A0A9X1NB07_9ACTN</name>
<sequence length="130" mass="14151">MTIFLRSWLAAGLIFVAYSLVLGIFWGDTVMSDGTATVMNLGSHALAVAAAGLLYRRRAAERPSMAGFAVSAILVSLLWHLLSVWIWLSVDVAGNTVTQRTFTWLITVVAVAVALWFVPVRRAAQPAAYR</sequence>